<name>A0A0F9C3A5_9ZZZZ</name>
<keyword evidence="13" id="KW-0573">Peptidoglycan synthesis</keyword>
<comment type="cofactor">
    <cofactor evidence="2">
        <name>Mg(2+)</name>
        <dbReference type="ChEBI" id="CHEBI:18420"/>
    </cofactor>
</comment>
<evidence type="ECO:0000256" key="9">
    <source>
        <dbReference type="ARBA" id="ARBA00022741"/>
    </source>
</evidence>
<dbReference type="InterPro" id="IPR016185">
    <property type="entry name" value="PreATP-grasp_dom_sf"/>
</dbReference>
<dbReference type="SUPFAM" id="SSF52440">
    <property type="entry name" value="PreATP-grasp domain"/>
    <property type="match status" value="1"/>
</dbReference>
<proteinExistence type="inferred from homology"/>
<dbReference type="PANTHER" id="PTHR23132">
    <property type="entry name" value="D-ALANINE--D-ALANINE LIGASE"/>
    <property type="match status" value="1"/>
</dbReference>
<keyword evidence="11" id="KW-0460">Magnesium</keyword>
<organism evidence="18">
    <name type="scientific">marine sediment metagenome</name>
    <dbReference type="NCBI Taxonomy" id="412755"/>
    <lineage>
        <taxon>unclassified sequences</taxon>
        <taxon>metagenomes</taxon>
        <taxon>ecological metagenomes</taxon>
    </lineage>
</organism>
<dbReference type="Pfam" id="PF01820">
    <property type="entry name" value="Dala_Dala_lig_N"/>
    <property type="match status" value="1"/>
</dbReference>
<keyword evidence="6" id="KW-0963">Cytoplasm</keyword>
<evidence type="ECO:0000256" key="16">
    <source>
        <dbReference type="ARBA" id="ARBA00060592"/>
    </source>
</evidence>
<keyword evidence="7" id="KW-0436">Ligase</keyword>
<evidence type="ECO:0000259" key="17">
    <source>
        <dbReference type="PROSITE" id="PS50975"/>
    </source>
</evidence>
<keyword evidence="15" id="KW-0961">Cell wall biogenesis/degradation</keyword>
<keyword evidence="14" id="KW-0464">Manganese</keyword>
<sequence length="279" mass="29266">MAGKRLKVGILFGGRSAEHEVSVVSAQAVMAALDADRFQAVPIGVTRQGTWLTPADSERALTSIRLEKFSALEEPLGEGILHRTKALGALRRIDVVFPLIHGTNGEDGTLQGFLELADVPYVGAGVAASAVGMDKALQKAIFRHHGLPVPDDVVLLASRWRADPAAVAREVEAAVPYPAFVKPANSGSSIGTSKACSREDLEEALEEAFRYDRKVLIEAAVEGRQVEVAVLGADGKVVRHLAAGVLGGKGPPPAPLKAGLSQALSWDGKDDFGKVAKGA</sequence>
<evidence type="ECO:0000313" key="18">
    <source>
        <dbReference type="EMBL" id="KKL20727.1"/>
    </source>
</evidence>
<evidence type="ECO:0000256" key="13">
    <source>
        <dbReference type="ARBA" id="ARBA00022984"/>
    </source>
</evidence>
<dbReference type="GO" id="GO:0008360">
    <property type="term" value="P:regulation of cell shape"/>
    <property type="evidence" value="ECO:0007669"/>
    <property type="project" value="UniProtKB-KW"/>
</dbReference>
<dbReference type="FunFam" id="3.30.1490.20:FF:000007">
    <property type="entry name" value="D-alanine--D-alanine ligase"/>
    <property type="match status" value="1"/>
</dbReference>
<evidence type="ECO:0000256" key="1">
    <source>
        <dbReference type="ARBA" id="ARBA00001936"/>
    </source>
</evidence>
<feature type="domain" description="ATP-grasp" evidence="17">
    <location>
        <begin position="139"/>
        <end position="238"/>
    </location>
</feature>
<dbReference type="SUPFAM" id="SSF56059">
    <property type="entry name" value="Glutathione synthetase ATP-binding domain-like"/>
    <property type="match status" value="1"/>
</dbReference>
<dbReference type="GO" id="GO:0005524">
    <property type="term" value="F:ATP binding"/>
    <property type="evidence" value="ECO:0007669"/>
    <property type="project" value="UniProtKB-KW"/>
</dbReference>
<dbReference type="Gene3D" id="3.30.470.20">
    <property type="entry name" value="ATP-grasp fold, B domain"/>
    <property type="match status" value="1"/>
</dbReference>
<evidence type="ECO:0000256" key="6">
    <source>
        <dbReference type="ARBA" id="ARBA00022490"/>
    </source>
</evidence>
<dbReference type="GO" id="GO:0008716">
    <property type="term" value="F:D-alanine-D-alanine ligase activity"/>
    <property type="evidence" value="ECO:0007669"/>
    <property type="project" value="InterPro"/>
</dbReference>
<dbReference type="GO" id="GO:0005829">
    <property type="term" value="C:cytosol"/>
    <property type="evidence" value="ECO:0007669"/>
    <property type="project" value="TreeGrafter"/>
</dbReference>
<keyword evidence="10" id="KW-0067">ATP-binding</keyword>
<evidence type="ECO:0000256" key="15">
    <source>
        <dbReference type="ARBA" id="ARBA00023316"/>
    </source>
</evidence>
<evidence type="ECO:0000256" key="10">
    <source>
        <dbReference type="ARBA" id="ARBA00022840"/>
    </source>
</evidence>
<dbReference type="InterPro" id="IPR011127">
    <property type="entry name" value="Dala_Dala_lig_N"/>
</dbReference>
<dbReference type="InterPro" id="IPR013815">
    <property type="entry name" value="ATP_grasp_subdomain_1"/>
</dbReference>
<protein>
    <recommendedName>
        <fullName evidence="17">ATP-grasp domain-containing protein</fullName>
    </recommendedName>
</protein>
<evidence type="ECO:0000256" key="11">
    <source>
        <dbReference type="ARBA" id="ARBA00022842"/>
    </source>
</evidence>
<evidence type="ECO:0000256" key="7">
    <source>
        <dbReference type="ARBA" id="ARBA00022598"/>
    </source>
</evidence>
<dbReference type="InterPro" id="IPR011761">
    <property type="entry name" value="ATP-grasp"/>
</dbReference>
<reference evidence="18" key="1">
    <citation type="journal article" date="2015" name="Nature">
        <title>Complex archaea that bridge the gap between prokaryotes and eukaryotes.</title>
        <authorList>
            <person name="Spang A."/>
            <person name="Saw J.H."/>
            <person name="Jorgensen S.L."/>
            <person name="Zaremba-Niedzwiedzka K."/>
            <person name="Martijn J."/>
            <person name="Lind A.E."/>
            <person name="van Eijk R."/>
            <person name="Schleper C."/>
            <person name="Guy L."/>
            <person name="Ettema T.J."/>
        </authorList>
    </citation>
    <scope>NUCLEOTIDE SEQUENCE</scope>
</reference>
<dbReference type="GO" id="GO:0071555">
    <property type="term" value="P:cell wall organization"/>
    <property type="evidence" value="ECO:0007669"/>
    <property type="project" value="UniProtKB-KW"/>
</dbReference>
<comment type="pathway">
    <text evidence="4">Cell wall biogenesis; peptidoglycan biosynthesis.</text>
</comment>
<keyword evidence="8" id="KW-0479">Metal-binding</keyword>
<comment type="subcellular location">
    <subcellularLocation>
        <location evidence="3">Cytoplasm</location>
    </subcellularLocation>
</comment>
<evidence type="ECO:0000256" key="3">
    <source>
        <dbReference type="ARBA" id="ARBA00004496"/>
    </source>
</evidence>
<dbReference type="PROSITE" id="PS50975">
    <property type="entry name" value="ATP_GRASP"/>
    <property type="match status" value="1"/>
</dbReference>
<dbReference type="InterPro" id="IPR005905">
    <property type="entry name" value="D_ala_D_ala"/>
</dbReference>
<dbReference type="PIRSF" id="PIRSF039102">
    <property type="entry name" value="Ddl/VanB"/>
    <property type="match status" value="1"/>
</dbReference>
<dbReference type="GO" id="GO:0046872">
    <property type="term" value="F:metal ion binding"/>
    <property type="evidence" value="ECO:0007669"/>
    <property type="project" value="UniProtKB-KW"/>
</dbReference>
<dbReference type="AlphaFoldDB" id="A0A0F9C3A5"/>
<dbReference type="InterPro" id="IPR011095">
    <property type="entry name" value="Dala_Dala_lig_C"/>
</dbReference>
<gene>
    <name evidence="18" type="ORF">LCGC14_2452580</name>
</gene>
<evidence type="ECO:0000256" key="2">
    <source>
        <dbReference type="ARBA" id="ARBA00001946"/>
    </source>
</evidence>
<dbReference type="Pfam" id="PF07478">
    <property type="entry name" value="Dala_Dala_lig_C"/>
    <property type="match status" value="1"/>
</dbReference>
<keyword evidence="12" id="KW-0133">Cell shape</keyword>
<comment type="pathway">
    <text evidence="16">Glycan biosynthesis.</text>
</comment>
<comment type="cofactor">
    <cofactor evidence="1">
        <name>Mn(2+)</name>
        <dbReference type="ChEBI" id="CHEBI:29035"/>
    </cofactor>
</comment>
<dbReference type="EMBL" id="LAZR01037987">
    <property type="protein sequence ID" value="KKL20727.1"/>
    <property type="molecule type" value="Genomic_DNA"/>
</dbReference>
<feature type="non-terminal residue" evidence="18">
    <location>
        <position position="279"/>
    </location>
</feature>
<evidence type="ECO:0000256" key="5">
    <source>
        <dbReference type="ARBA" id="ARBA00010871"/>
    </source>
</evidence>
<evidence type="ECO:0000256" key="4">
    <source>
        <dbReference type="ARBA" id="ARBA00004752"/>
    </source>
</evidence>
<dbReference type="GO" id="GO:0009252">
    <property type="term" value="P:peptidoglycan biosynthetic process"/>
    <property type="evidence" value="ECO:0007669"/>
    <property type="project" value="UniProtKB-KW"/>
</dbReference>
<comment type="similarity">
    <text evidence="5">Belongs to the D-alanine--D-alanine ligase family.</text>
</comment>
<evidence type="ECO:0000256" key="12">
    <source>
        <dbReference type="ARBA" id="ARBA00022960"/>
    </source>
</evidence>
<comment type="caution">
    <text evidence="18">The sequence shown here is derived from an EMBL/GenBank/DDBJ whole genome shotgun (WGS) entry which is preliminary data.</text>
</comment>
<dbReference type="PANTHER" id="PTHR23132:SF25">
    <property type="entry name" value="D-ALANINE--D-ALANINE LIGASE A"/>
    <property type="match status" value="1"/>
</dbReference>
<accession>A0A0F9C3A5</accession>
<dbReference type="Gene3D" id="3.30.1490.20">
    <property type="entry name" value="ATP-grasp fold, A domain"/>
    <property type="match status" value="1"/>
</dbReference>
<evidence type="ECO:0000256" key="8">
    <source>
        <dbReference type="ARBA" id="ARBA00022723"/>
    </source>
</evidence>
<dbReference type="Gene3D" id="3.40.50.20">
    <property type="match status" value="1"/>
</dbReference>
<keyword evidence="9" id="KW-0547">Nucleotide-binding</keyword>
<dbReference type="PROSITE" id="PS00843">
    <property type="entry name" value="DALA_DALA_LIGASE_1"/>
    <property type="match status" value="1"/>
</dbReference>
<dbReference type="InterPro" id="IPR000291">
    <property type="entry name" value="D-Ala_lig_Van_CS"/>
</dbReference>
<dbReference type="NCBIfam" id="NF002528">
    <property type="entry name" value="PRK01966.1-4"/>
    <property type="match status" value="1"/>
</dbReference>
<evidence type="ECO:0000256" key="14">
    <source>
        <dbReference type="ARBA" id="ARBA00023211"/>
    </source>
</evidence>